<comment type="function">
    <text evidence="1">Required for maximal bacterial cellulose synthesis.</text>
</comment>
<gene>
    <name evidence="10" type="ORF">SAMN02982996_01210</name>
</gene>
<dbReference type="RefSeq" id="WP_026741481.1">
    <property type="nucleotide sequence ID" value="NZ_FNQS01000003.1"/>
</dbReference>
<evidence type="ECO:0000256" key="3">
    <source>
        <dbReference type="ARBA" id="ARBA00022729"/>
    </source>
</evidence>
<dbReference type="InterPro" id="IPR051012">
    <property type="entry name" value="CellSynth/LPSAsmb/PSIAsmb"/>
</dbReference>
<dbReference type="Proteomes" id="UP000187280">
    <property type="component" value="Unassembled WGS sequence"/>
</dbReference>
<dbReference type="Gene3D" id="1.25.40.10">
    <property type="entry name" value="Tetratricopeptide repeat domain"/>
    <property type="match status" value="5"/>
</dbReference>
<dbReference type="InterPro" id="IPR008410">
    <property type="entry name" value="BCSC_C"/>
</dbReference>
<dbReference type="Pfam" id="PF13432">
    <property type="entry name" value="TPR_16"/>
    <property type="match status" value="3"/>
</dbReference>
<evidence type="ECO:0000256" key="1">
    <source>
        <dbReference type="ARBA" id="ARBA00003476"/>
    </source>
</evidence>
<feature type="domain" description="Cellulose synthase operon C C-terminal" evidence="9">
    <location>
        <begin position="817"/>
        <end position="1143"/>
    </location>
</feature>
<evidence type="ECO:0000313" key="10">
    <source>
        <dbReference type="EMBL" id="SEA23922.1"/>
    </source>
</evidence>
<evidence type="ECO:0000256" key="5">
    <source>
        <dbReference type="ARBA" id="ARBA00022803"/>
    </source>
</evidence>
<sequence length="1165" mass="128377">MRNIKINWLRFMLPALAGLSAAPAVSAVSAPVTDHQRGILPVSWLLQQVRMGETTHQLELVKQSLYRLENIAPDNPDVLAALLRHALMQSDRDKAQSYMDRLNAEAPNSAAARESAVSMMLATAEGRQQWQEARLLAASGRLVEARAAYDALFNGVYPTVDTEYEYWRLVARIPGQEALALRQLQAIDRQYPGNVSVRMQIARMLFTRDDVPQAVATIRTLAGDARGRDDAAELWLKYIKADPITDDSVAQLRDYLTTFTSGDGYENGRQELDHQLKLLADPVFQQRAASLTRIARGEGATAIPALQKALRANPNDAEVLGAMGQALARSNQRAAAVRYFEQAIQADSMSLKVAKWRSLLQSTRYWLALDGGDSALAARDLDTAERQYRQARSLDDGDSDAVIGLGDVALARHHPSAAEQLYRQALQMDSNATAARRLVTLYQQESPQKAMAFIENGLTPAQKHALLATLNALRSDTLRADADRLAAQSRWTLAVEKYREAMGFAPNDVWLHYRLATALRAAGQPQEADREMEAMSRQQPHDATRLYAYSLYLSGSDRAHRALALLNSVPEARREQSLQDLMNRLQQEEIYTRAYALHAAGLDAQAHSLLSTLPDTPRRDIVQADWALEQGEANTALTGYQHVLTQDRFNSDARIGQAEALAALGRGQEAQATLNALSASPVAPSLDQGRRTANLWWRLGEPQRAELLYTQLKRRAAQTPPSPDGARVYRDAASLARQQGHPDEALEDYRQAMVDSGITSAPPSDNAALTALTRLRPQDSWLQRSVRADAASLYRQQDSTLSMAQDYSRNKGTGGQSDFTAHTTMLQGETPVADGRGFLRVDHVAVSAGQFSTANGTHTSLFGTCADSGCSRDLTQRAEGVALGAGWRNQDWTADVGTTPIGFRVLNWVGGISRKTDVHNVGVTLTASRRPISSSLLAFAGARNPGVGNSNTWGGVVATGGSIGLSYDHGGDQGLWGDISAHRIDGKNVAENQRQRLMGGYYYKLINEDHRRVTVGFNSMFWRYQKDLSGYTYGQGGYYSPQRYLSLGVPVTYRQRLDNWSLDLGGSVSWSRSKTTGQRRYPIYPGFFSDQASANGSSQGIGYTLQAQVERRLTDHWMLGLGVDIQKAKDYTPSHVLLYLRYSNAGWQGDMAMPIQPMTPYADFK</sequence>
<feature type="chain" id="PRO_5010557491" evidence="8">
    <location>
        <begin position="18"/>
        <end position="1165"/>
    </location>
</feature>
<keyword evidence="11" id="KW-1185">Reference proteome</keyword>
<proteinExistence type="predicted"/>
<dbReference type="PANTHER" id="PTHR45586">
    <property type="entry name" value="TPR REPEAT-CONTAINING PROTEIN PA4667"/>
    <property type="match status" value="1"/>
</dbReference>
<reference evidence="10 11" key="1">
    <citation type="submission" date="2016-10" db="EMBL/GenBank/DDBJ databases">
        <authorList>
            <person name="de Groot N.N."/>
        </authorList>
    </citation>
    <scope>NUCLEOTIDE SEQUENCE [LARGE SCALE GENOMIC DNA]</scope>
    <source>
        <strain evidence="10 11">ATCC 29281</strain>
    </source>
</reference>
<dbReference type="SMART" id="SM00028">
    <property type="entry name" value="TPR"/>
    <property type="match status" value="5"/>
</dbReference>
<dbReference type="eggNOG" id="COG3118">
    <property type="taxonomic scope" value="Bacteria"/>
</dbReference>
<comment type="pathway">
    <text evidence="2">Glycan metabolism; bacterial cellulose biosynthesis.</text>
</comment>
<dbReference type="Pfam" id="PF05420">
    <property type="entry name" value="BCSC_C"/>
    <property type="match status" value="1"/>
</dbReference>
<dbReference type="Pfam" id="PF14559">
    <property type="entry name" value="TPR_19"/>
    <property type="match status" value="1"/>
</dbReference>
<dbReference type="InterPro" id="IPR011990">
    <property type="entry name" value="TPR-like_helical_dom_sf"/>
</dbReference>
<evidence type="ECO:0000256" key="7">
    <source>
        <dbReference type="PROSITE-ProRule" id="PRU00339"/>
    </source>
</evidence>
<dbReference type="eggNOG" id="COG0457">
    <property type="taxonomic scope" value="Bacteria"/>
</dbReference>
<accession>A0A1H3ZKZ2</accession>
<dbReference type="STRING" id="71657.SAMN02982996_01210"/>
<evidence type="ECO:0000256" key="6">
    <source>
        <dbReference type="ARBA" id="ARBA00022916"/>
    </source>
</evidence>
<dbReference type="PANTHER" id="PTHR45586:SF1">
    <property type="entry name" value="LIPOPOLYSACCHARIDE ASSEMBLY PROTEIN B"/>
    <property type="match status" value="1"/>
</dbReference>
<dbReference type="EMBL" id="FNQS01000003">
    <property type="protein sequence ID" value="SEA23922.1"/>
    <property type="molecule type" value="Genomic_DNA"/>
</dbReference>
<dbReference type="InterPro" id="IPR019734">
    <property type="entry name" value="TPR_rpt"/>
</dbReference>
<dbReference type="GeneID" id="97764112"/>
<dbReference type="AlphaFoldDB" id="A0A1H3ZKZ2"/>
<protein>
    <submittedName>
        <fullName evidence="10">Tetratricopeptide repeat-containing protein</fullName>
    </submittedName>
</protein>
<dbReference type="GO" id="GO:0019867">
    <property type="term" value="C:outer membrane"/>
    <property type="evidence" value="ECO:0007669"/>
    <property type="project" value="InterPro"/>
</dbReference>
<dbReference type="NCBIfam" id="NF008520">
    <property type="entry name" value="PRK11447.1"/>
    <property type="match status" value="1"/>
</dbReference>
<evidence type="ECO:0000256" key="4">
    <source>
        <dbReference type="ARBA" id="ARBA00022737"/>
    </source>
</evidence>
<dbReference type="UniPathway" id="UPA00694"/>
<evidence type="ECO:0000313" key="11">
    <source>
        <dbReference type="Proteomes" id="UP000187280"/>
    </source>
</evidence>
<keyword evidence="6" id="KW-0135">Cellulose biosynthesis</keyword>
<evidence type="ECO:0000256" key="8">
    <source>
        <dbReference type="SAM" id="SignalP"/>
    </source>
</evidence>
<keyword evidence="5 7" id="KW-0802">TPR repeat</keyword>
<keyword evidence="4" id="KW-0677">Repeat</keyword>
<dbReference type="GO" id="GO:0030244">
    <property type="term" value="P:cellulose biosynthetic process"/>
    <property type="evidence" value="ECO:0007669"/>
    <property type="project" value="UniProtKB-KW"/>
</dbReference>
<name>A0A1H3ZKZ2_9GAMM</name>
<keyword evidence="3 8" id="KW-0732">Signal</keyword>
<feature type="signal peptide" evidence="8">
    <location>
        <begin position="1"/>
        <end position="17"/>
    </location>
</feature>
<organism evidence="10 11">
    <name type="scientific">Lonsdalea quercina</name>
    <dbReference type="NCBI Taxonomy" id="71657"/>
    <lineage>
        <taxon>Bacteria</taxon>
        <taxon>Pseudomonadati</taxon>
        <taxon>Pseudomonadota</taxon>
        <taxon>Gammaproteobacteria</taxon>
        <taxon>Enterobacterales</taxon>
        <taxon>Pectobacteriaceae</taxon>
        <taxon>Lonsdalea</taxon>
    </lineage>
</organism>
<evidence type="ECO:0000259" key="9">
    <source>
        <dbReference type="Pfam" id="PF05420"/>
    </source>
</evidence>
<dbReference type="PROSITE" id="PS50005">
    <property type="entry name" value="TPR"/>
    <property type="match status" value="1"/>
</dbReference>
<dbReference type="SUPFAM" id="SSF48452">
    <property type="entry name" value="TPR-like"/>
    <property type="match status" value="3"/>
</dbReference>
<feature type="repeat" description="TPR" evidence="7">
    <location>
        <begin position="317"/>
        <end position="350"/>
    </location>
</feature>
<evidence type="ECO:0000256" key="2">
    <source>
        <dbReference type="ARBA" id="ARBA00005186"/>
    </source>
</evidence>